<dbReference type="EMBL" id="JAPFAR010000158">
    <property type="protein sequence ID" value="MDI3349910.1"/>
    <property type="molecule type" value="Genomic_DNA"/>
</dbReference>
<dbReference type="Proteomes" id="UP001162175">
    <property type="component" value="Unassembled WGS sequence"/>
</dbReference>
<comment type="caution">
    <text evidence="1">The sequence shown here is derived from an EMBL/GenBank/DDBJ whole genome shotgun (WGS) entry which is preliminary data.</text>
</comment>
<protein>
    <submittedName>
        <fullName evidence="1">Uncharacterized protein</fullName>
    </submittedName>
</protein>
<organism evidence="1 2">
    <name type="scientific">Mycoplasmopsis arginini</name>
    <name type="common">Mycoplasma arginini</name>
    <dbReference type="NCBI Taxonomy" id="2094"/>
    <lineage>
        <taxon>Bacteria</taxon>
        <taxon>Bacillati</taxon>
        <taxon>Mycoplasmatota</taxon>
        <taxon>Mycoplasmoidales</taxon>
        <taxon>Metamycoplasmataceae</taxon>
        <taxon>Mycoplasmopsis</taxon>
    </lineage>
</organism>
<dbReference type="AlphaFoldDB" id="A0AA43QXC5"/>
<reference evidence="1" key="1">
    <citation type="submission" date="2022-11" db="EMBL/GenBank/DDBJ databases">
        <title>Draft genome of Mycoplasma arginini isolated from fly.</title>
        <authorList>
            <person name="Severgnini M."/>
            <person name="Gioia G."/>
            <person name="Cremonesi P."/>
            <person name="Moroni P."/>
            <person name="Addis M.F."/>
            <person name="Castiglioni B."/>
        </authorList>
    </citation>
    <scope>NUCLEOTIDE SEQUENCE</scope>
    <source>
        <strain evidence="1">QMP CG1-1632</strain>
    </source>
</reference>
<sequence>MYVEDSLQLVDQYWVDHNRKVLTNQAESIKSNEDEIITTNTNDFNLHAIES</sequence>
<evidence type="ECO:0000313" key="2">
    <source>
        <dbReference type="Proteomes" id="UP001162175"/>
    </source>
</evidence>
<proteinExistence type="predicted"/>
<evidence type="ECO:0000313" key="1">
    <source>
        <dbReference type="EMBL" id="MDI3349910.1"/>
    </source>
</evidence>
<accession>A0AA43QXC5</accession>
<name>A0AA43QXC5_MYCAR</name>
<gene>
    <name evidence="1" type="ORF">DCBHLPFO_00668</name>
</gene>